<reference evidence="10 11" key="1">
    <citation type="journal article" date="2015" name="MBio">
        <title>Genome-Resolved Metagenomic Analysis Reveals Roles for Candidate Phyla and Other Microbial Community Members in Biogeochemical Transformations in Oil Reservoirs.</title>
        <authorList>
            <person name="Hu P."/>
            <person name="Tom L."/>
            <person name="Singh A."/>
            <person name="Thomas B.C."/>
            <person name="Baker B.J."/>
            <person name="Piceno Y.M."/>
            <person name="Andersen G.L."/>
            <person name="Banfield J.F."/>
        </authorList>
    </citation>
    <scope>NUCLEOTIDE SEQUENCE [LARGE SCALE GENOMIC DNA]</scope>
    <source>
        <strain evidence="10">46_16</strain>
    </source>
</reference>
<dbReference type="SUPFAM" id="SSF52540">
    <property type="entry name" value="P-loop containing nucleoside triphosphate hydrolases"/>
    <property type="match status" value="1"/>
</dbReference>
<dbReference type="PATRIC" id="fig|167964.4.peg.979"/>
<dbReference type="InterPro" id="IPR027417">
    <property type="entry name" value="P-loop_NTPase"/>
</dbReference>
<dbReference type="Pfam" id="PF09107">
    <property type="entry name" value="WHD_3rd_SelB"/>
    <property type="match status" value="1"/>
</dbReference>
<dbReference type="InterPro" id="IPR036388">
    <property type="entry name" value="WH-like_DNA-bd_sf"/>
</dbReference>
<dbReference type="CDD" id="cd03696">
    <property type="entry name" value="SelB_II"/>
    <property type="match status" value="1"/>
</dbReference>
<dbReference type="InterPro" id="IPR050055">
    <property type="entry name" value="EF-Tu_GTPase"/>
</dbReference>
<dbReference type="InterPro" id="IPR009000">
    <property type="entry name" value="Transl_B-barrel_sf"/>
</dbReference>
<gene>
    <name evidence="10" type="ORF">XD73_1078</name>
</gene>
<dbReference type="SUPFAM" id="SSF50447">
    <property type="entry name" value="Translation proteins"/>
    <property type="match status" value="1"/>
</dbReference>
<dbReference type="PROSITE" id="PS51722">
    <property type="entry name" value="G_TR_2"/>
    <property type="match status" value="1"/>
</dbReference>
<dbReference type="Pfam" id="PF03144">
    <property type="entry name" value="GTP_EFTU_D2"/>
    <property type="match status" value="1"/>
</dbReference>
<evidence type="ECO:0000256" key="2">
    <source>
        <dbReference type="ARBA" id="ARBA00015953"/>
    </source>
</evidence>
<comment type="function">
    <text evidence="7">Translation factor necessary for the incorporation of selenocysteine into proteins. It probably replaces EF-Tu for the insertion of selenocysteine directed by the UGA codon. SelB binds GTP and GDP.</text>
</comment>
<dbReference type="InterPro" id="IPR015191">
    <property type="entry name" value="SelB_WHD4"/>
</dbReference>
<accession>A0A101FX96</accession>
<dbReference type="InterPro" id="IPR057335">
    <property type="entry name" value="Beta-barrel_SelB"/>
</dbReference>
<dbReference type="InterPro" id="IPR036390">
    <property type="entry name" value="WH_DNA-bd_sf"/>
</dbReference>
<dbReference type="AlphaFoldDB" id="A0A101FX96"/>
<keyword evidence="3" id="KW-0963">Cytoplasm</keyword>
<dbReference type="GO" id="GO:0003924">
    <property type="term" value="F:GTPase activity"/>
    <property type="evidence" value="ECO:0007669"/>
    <property type="project" value="InterPro"/>
</dbReference>
<keyword evidence="4" id="KW-0547">Nucleotide-binding</keyword>
<comment type="caution">
    <text evidence="10">The sequence shown here is derived from an EMBL/GenBank/DDBJ whole genome shotgun (WGS) entry which is preliminary data.</text>
</comment>
<dbReference type="Pfam" id="PF09106">
    <property type="entry name" value="WHD_2nd_SelB"/>
    <property type="match status" value="1"/>
</dbReference>
<dbReference type="GO" id="GO:0003723">
    <property type="term" value="F:RNA binding"/>
    <property type="evidence" value="ECO:0007669"/>
    <property type="project" value="InterPro"/>
</dbReference>
<dbReference type="SUPFAM" id="SSF50465">
    <property type="entry name" value="EF-Tu/eEF-1alpha/eIF2-gamma C-terminal domain"/>
    <property type="match status" value="1"/>
</dbReference>
<feature type="domain" description="Tr-type G" evidence="9">
    <location>
        <begin position="1"/>
        <end position="175"/>
    </location>
</feature>
<evidence type="ECO:0000256" key="1">
    <source>
        <dbReference type="ARBA" id="ARBA00004496"/>
    </source>
</evidence>
<dbReference type="Pfam" id="PF00009">
    <property type="entry name" value="GTP_EFTU"/>
    <property type="match status" value="1"/>
</dbReference>
<organism evidence="10 11">
    <name type="scientific">Anaerolinea thermophila</name>
    <dbReference type="NCBI Taxonomy" id="167964"/>
    <lineage>
        <taxon>Bacteria</taxon>
        <taxon>Bacillati</taxon>
        <taxon>Chloroflexota</taxon>
        <taxon>Anaerolineae</taxon>
        <taxon>Anaerolineales</taxon>
        <taxon>Anaerolineaceae</taxon>
        <taxon>Anaerolinea</taxon>
    </lineage>
</organism>
<evidence type="ECO:0000256" key="7">
    <source>
        <dbReference type="ARBA" id="ARBA00025526"/>
    </source>
</evidence>
<dbReference type="SUPFAM" id="SSF46785">
    <property type="entry name" value="Winged helix' DNA-binding domain"/>
    <property type="match status" value="2"/>
</dbReference>
<dbReference type="Gene3D" id="1.10.10.2770">
    <property type="match status" value="1"/>
</dbReference>
<dbReference type="GO" id="GO:0003746">
    <property type="term" value="F:translation elongation factor activity"/>
    <property type="evidence" value="ECO:0007669"/>
    <property type="project" value="UniProtKB-KW"/>
</dbReference>
<sequence length="625" mass="68747">MQVIGTAGHVDHGKSTLINRLTGINPDRLKQEQDREMSIELGFAWFSLLNGEEIGIIDVPGHRDFIENMLSGIGGIDAALFVVAADEGVMPQTREHLAILDLLQIPAGVVALTKIDLVKEPEWLDLVEADLSETLAGTVLENAPIVRVSARSGEGIDALVLAIQEVLAKHPHRPDLGRPRLPVDRVFTLPGFGTIVTGTLMDGTLAVGDSVEILPAGIEGRIRGLQTHKQAEEKALPGSRTAVNISGISHDQIERGNTLVHPGTFKPTKMIDVWCTLLPDVKEALRHNTEIKLFIGAAEVMARVRLLGVDELAPGQDAFLQLMLQNSIVALRQDRFIIRRPSPPATIGGGQVVDPHPAKRHKRYNNARLEELEHLLVGTPEDILLQTARKLGASSLDELIKASGLENDQASKAGDNLISQGLLLELKNKQLMMPADQFNLLKNRLAEYLDAFHQQNPLKSGMPREQLKSQVGIGSALFDAIIKRMHDGLILEEFGAKLRLVGHEVRFSEEQQRNITTLFDHFDAAPFTPPSVKQSEELIGEELLAALLETGQLMQLGEDVLLQPKRYGEMKDAVISHIQAHGNISLAELRDMFDTSRKYAVSVLEQLDQSGVTIRQGDVRKLRRK</sequence>
<dbReference type="Gene3D" id="2.40.30.10">
    <property type="entry name" value="Translation factors"/>
    <property type="match status" value="1"/>
</dbReference>
<dbReference type="EMBL" id="LGFU01000082">
    <property type="protein sequence ID" value="KUK46049.1"/>
    <property type="molecule type" value="Genomic_DNA"/>
</dbReference>
<dbReference type="PANTHER" id="PTHR43721">
    <property type="entry name" value="ELONGATION FACTOR TU-RELATED"/>
    <property type="match status" value="1"/>
</dbReference>
<dbReference type="GO" id="GO:0001514">
    <property type="term" value="P:selenocysteine incorporation"/>
    <property type="evidence" value="ECO:0007669"/>
    <property type="project" value="InterPro"/>
</dbReference>
<dbReference type="Gene3D" id="3.40.50.300">
    <property type="entry name" value="P-loop containing nucleotide triphosphate hydrolases"/>
    <property type="match status" value="1"/>
</dbReference>
<dbReference type="PRINTS" id="PR00315">
    <property type="entry name" value="ELONGATNFCT"/>
</dbReference>
<keyword evidence="6" id="KW-0342">GTP-binding</keyword>
<dbReference type="CDD" id="cd04171">
    <property type="entry name" value="SelB"/>
    <property type="match status" value="1"/>
</dbReference>
<evidence type="ECO:0000313" key="11">
    <source>
        <dbReference type="Proteomes" id="UP000064249"/>
    </source>
</evidence>
<dbReference type="GO" id="GO:0005829">
    <property type="term" value="C:cytosol"/>
    <property type="evidence" value="ECO:0007669"/>
    <property type="project" value="TreeGrafter"/>
</dbReference>
<dbReference type="CDD" id="cd15491">
    <property type="entry name" value="selB_III"/>
    <property type="match status" value="1"/>
</dbReference>
<dbReference type="PANTHER" id="PTHR43721:SF22">
    <property type="entry name" value="ELONGATION FACTOR TU, MITOCHONDRIAL"/>
    <property type="match status" value="1"/>
</dbReference>
<dbReference type="InterPro" id="IPR015190">
    <property type="entry name" value="Elong_fac_SelB-wing-hlx_typ-2"/>
</dbReference>
<dbReference type="Proteomes" id="UP000064249">
    <property type="component" value="Unassembled WGS sequence"/>
</dbReference>
<comment type="subcellular location">
    <subcellularLocation>
        <location evidence="1">Cytoplasm</location>
    </subcellularLocation>
</comment>
<protein>
    <recommendedName>
        <fullName evidence="2">Selenocysteine-specific elongation factor</fullName>
    </recommendedName>
    <alternativeName>
        <fullName evidence="8">SelB translation factor</fullName>
    </alternativeName>
</protein>
<proteinExistence type="predicted"/>
<evidence type="ECO:0000259" key="9">
    <source>
        <dbReference type="PROSITE" id="PS51722"/>
    </source>
</evidence>
<dbReference type="InterPro" id="IPR004161">
    <property type="entry name" value="EFTu-like_2"/>
</dbReference>
<dbReference type="InterPro" id="IPR009001">
    <property type="entry name" value="Transl_elong_EF1A/Init_IF2_C"/>
</dbReference>
<dbReference type="InterPro" id="IPR000795">
    <property type="entry name" value="T_Tr_GTP-bd_dom"/>
</dbReference>
<dbReference type="Pfam" id="PF25461">
    <property type="entry name" value="Beta-barrel_SelB"/>
    <property type="match status" value="1"/>
</dbReference>
<evidence type="ECO:0000256" key="6">
    <source>
        <dbReference type="ARBA" id="ARBA00023134"/>
    </source>
</evidence>
<evidence type="ECO:0000256" key="5">
    <source>
        <dbReference type="ARBA" id="ARBA00022917"/>
    </source>
</evidence>
<evidence type="ECO:0000256" key="4">
    <source>
        <dbReference type="ARBA" id="ARBA00022741"/>
    </source>
</evidence>
<keyword evidence="5" id="KW-0648">Protein biosynthesis</keyword>
<dbReference type="InterPro" id="IPR005225">
    <property type="entry name" value="Small_GTP-bd"/>
</dbReference>
<dbReference type="Gene3D" id="1.10.10.10">
    <property type="entry name" value="Winged helix-like DNA-binding domain superfamily/Winged helix DNA-binding domain"/>
    <property type="match status" value="1"/>
</dbReference>
<dbReference type="GO" id="GO:0005525">
    <property type="term" value="F:GTP binding"/>
    <property type="evidence" value="ECO:0007669"/>
    <property type="project" value="UniProtKB-KW"/>
</dbReference>
<evidence type="ECO:0000256" key="8">
    <source>
        <dbReference type="ARBA" id="ARBA00031615"/>
    </source>
</evidence>
<keyword evidence="10" id="KW-0251">Elongation factor</keyword>
<name>A0A101FX96_9CHLR</name>
<evidence type="ECO:0000256" key="3">
    <source>
        <dbReference type="ARBA" id="ARBA00022490"/>
    </source>
</evidence>
<dbReference type="NCBIfam" id="TIGR00231">
    <property type="entry name" value="small_GTP"/>
    <property type="match status" value="1"/>
</dbReference>
<dbReference type="NCBIfam" id="TIGR00475">
    <property type="entry name" value="selB"/>
    <property type="match status" value="1"/>
</dbReference>
<dbReference type="InterPro" id="IPR004535">
    <property type="entry name" value="Transl_elong_SelB"/>
</dbReference>
<evidence type="ECO:0000313" key="10">
    <source>
        <dbReference type="EMBL" id="KUK46049.1"/>
    </source>
</evidence>